<keyword evidence="3" id="KW-1185">Reference proteome</keyword>
<organism evidence="2 3">
    <name type="scientific">Amycolatopsis tucumanensis</name>
    <dbReference type="NCBI Taxonomy" id="401106"/>
    <lineage>
        <taxon>Bacteria</taxon>
        <taxon>Bacillati</taxon>
        <taxon>Actinomycetota</taxon>
        <taxon>Actinomycetes</taxon>
        <taxon>Pseudonocardiales</taxon>
        <taxon>Pseudonocardiaceae</taxon>
        <taxon>Amycolatopsis</taxon>
    </lineage>
</organism>
<reference evidence="3" key="1">
    <citation type="journal article" date="2019" name="Int. J. Syst. Evol. Microbiol.">
        <title>The Global Catalogue of Microorganisms (GCM) 10K type strain sequencing project: providing services to taxonomists for standard genome sequencing and annotation.</title>
        <authorList>
            <consortium name="The Broad Institute Genomics Platform"/>
            <consortium name="The Broad Institute Genome Sequencing Center for Infectious Disease"/>
            <person name="Wu L."/>
            <person name="Ma J."/>
        </authorList>
    </citation>
    <scope>NUCLEOTIDE SEQUENCE [LARGE SCALE GENOMIC DNA]</scope>
    <source>
        <strain evidence="3">JCM 17017</strain>
    </source>
</reference>
<feature type="compositionally biased region" description="Basic and acidic residues" evidence="1">
    <location>
        <begin position="13"/>
        <end position="22"/>
    </location>
</feature>
<feature type="region of interest" description="Disordered" evidence="1">
    <location>
        <begin position="1"/>
        <end position="30"/>
    </location>
</feature>
<accession>A0ABP7IUK6</accession>
<sequence length="49" mass="5411">MGVLAGRALHGPLLEHEEKRSSLAETPTQMHVHPKYHRLDQAGRLLGAT</sequence>
<proteinExistence type="predicted"/>
<evidence type="ECO:0000313" key="2">
    <source>
        <dbReference type="EMBL" id="GAA3827344.1"/>
    </source>
</evidence>
<evidence type="ECO:0000313" key="3">
    <source>
        <dbReference type="Proteomes" id="UP001501624"/>
    </source>
</evidence>
<dbReference type="EMBL" id="BAABCM010000007">
    <property type="protein sequence ID" value="GAA3827344.1"/>
    <property type="molecule type" value="Genomic_DNA"/>
</dbReference>
<comment type="caution">
    <text evidence="2">The sequence shown here is derived from an EMBL/GenBank/DDBJ whole genome shotgun (WGS) entry which is preliminary data.</text>
</comment>
<evidence type="ECO:0000256" key="1">
    <source>
        <dbReference type="SAM" id="MobiDB-lite"/>
    </source>
</evidence>
<dbReference type="Proteomes" id="UP001501624">
    <property type="component" value="Unassembled WGS sequence"/>
</dbReference>
<gene>
    <name evidence="2" type="ORF">GCM10022380_52440</name>
</gene>
<name>A0ABP7IUK6_9PSEU</name>
<protein>
    <submittedName>
        <fullName evidence="2">Uncharacterized protein</fullName>
    </submittedName>
</protein>